<dbReference type="InterPro" id="IPR002315">
    <property type="entry name" value="tRNA-synt_gly"/>
</dbReference>
<dbReference type="FunFam" id="3.40.50.800:FF:000004">
    <property type="entry name" value="Glycine--tRNA ligase 2"/>
    <property type="match status" value="1"/>
</dbReference>
<keyword evidence="9" id="KW-0547">Nucleotide-binding</keyword>
<comment type="catalytic activity">
    <reaction evidence="15">
        <text>tRNA(Gly) + glycine + ATP = glycyl-tRNA(Gly) + AMP + diphosphate</text>
        <dbReference type="Rhea" id="RHEA:16013"/>
        <dbReference type="Rhea" id="RHEA-COMP:9664"/>
        <dbReference type="Rhea" id="RHEA-COMP:9683"/>
        <dbReference type="ChEBI" id="CHEBI:30616"/>
        <dbReference type="ChEBI" id="CHEBI:33019"/>
        <dbReference type="ChEBI" id="CHEBI:57305"/>
        <dbReference type="ChEBI" id="CHEBI:78442"/>
        <dbReference type="ChEBI" id="CHEBI:78522"/>
        <dbReference type="ChEBI" id="CHEBI:456215"/>
        <dbReference type="EC" id="6.1.1.14"/>
    </reaction>
    <physiologicalReaction direction="left-to-right" evidence="15">
        <dbReference type="Rhea" id="RHEA:16014"/>
    </physiologicalReaction>
</comment>
<dbReference type="PROSITE" id="PS51185">
    <property type="entry name" value="WHEP_TRS_2"/>
    <property type="match status" value="1"/>
</dbReference>
<dbReference type="AlphaFoldDB" id="A7RRU7"/>
<dbReference type="GO" id="GO:0004820">
    <property type="term" value="F:glycine-tRNA ligase activity"/>
    <property type="evidence" value="ECO:0000318"/>
    <property type="project" value="GO_Central"/>
</dbReference>
<evidence type="ECO:0000259" key="18">
    <source>
        <dbReference type="PROSITE" id="PS51185"/>
    </source>
</evidence>
<dbReference type="InterPro" id="IPR002314">
    <property type="entry name" value="aa-tRNA-synt_IIb"/>
</dbReference>
<dbReference type="InterPro" id="IPR033731">
    <property type="entry name" value="GlyRS-like_core"/>
</dbReference>
<comment type="similarity">
    <text evidence="2">Belongs to the class-II aminoacyl-tRNA synthetase family.</text>
</comment>
<dbReference type="PANTHER" id="PTHR10745:SF0">
    <property type="entry name" value="GLYCINE--TRNA LIGASE"/>
    <property type="match status" value="1"/>
</dbReference>
<dbReference type="InterPro" id="IPR006195">
    <property type="entry name" value="aa-tRNA-synth_II"/>
</dbReference>
<keyword evidence="12" id="KW-0030">Aminoacyl-tRNA synthetase</keyword>
<gene>
    <name evidence="19" type="ORF">NEMVEDRAFT_v1g162025</name>
</gene>
<dbReference type="SUPFAM" id="SSF55681">
    <property type="entry name" value="Class II aaRS and biotin synthetases"/>
    <property type="match status" value="1"/>
</dbReference>
<dbReference type="NCBIfam" id="TIGR00389">
    <property type="entry name" value="glyS_dimeric"/>
    <property type="match status" value="1"/>
</dbReference>
<dbReference type="PANTHER" id="PTHR10745">
    <property type="entry name" value="GLYCYL-TRNA SYNTHETASE/DNA POLYMERASE SUBUNIT GAMMA-2"/>
    <property type="match status" value="1"/>
</dbReference>
<dbReference type="InterPro" id="IPR004154">
    <property type="entry name" value="Anticodon-bd"/>
</dbReference>
<dbReference type="CDD" id="cd00858">
    <property type="entry name" value="GlyRS_anticodon"/>
    <property type="match status" value="1"/>
</dbReference>
<evidence type="ECO:0000256" key="3">
    <source>
        <dbReference type="ARBA" id="ARBA00011738"/>
    </source>
</evidence>
<evidence type="ECO:0000256" key="1">
    <source>
        <dbReference type="ARBA" id="ARBA00004496"/>
    </source>
</evidence>
<dbReference type="PRINTS" id="PR01043">
    <property type="entry name" value="TRNASYNTHGLY"/>
</dbReference>
<dbReference type="PhylomeDB" id="A7RRU7"/>
<evidence type="ECO:0000256" key="11">
    <source>
        <dbReference type="ARBA" id="ARBA00022917"/>
    </source>
</evidence>
<protein>
    <recommendedName>
        <fullName evidence="5">Glycine--tRNA ligase</fullName>
        <ecNumber evidence="4">6.1.1.14</ecNumber>
    </recommendedName>
    <alternativeName>
        <fullName evidence="13">Diadenosine tetraphosphate synthetase</fullName>
    </alternativeName>
</protein>
<dbReference type="GO" id="GO:0070150">
    <property type="term" value="P:mitochondrial glycyl-tRNA aminoacylation"/>
    <property type="evidence" value="ECO:0000318"/>
    <property type="project" value="GO_Central"/>
</dbReference>
<dbReference type="InterPro" id="IPR009068">
    <property type="entry name" value="uS15_NS1_RNA-bd_sf"/>
</dbReference>
<comment type="subunit">
    <text evidence="3">Homodimer.</text>
</comment>
<dbReference type="SMART" id="SM00991">
    <property type="entry name" value="WHEP-TRS"/>
    <property type="match status" value="1"/>
</dbReference>
<proteinExistence type="inferred from homology"/>
<dbReference type="GO" id="GO:0005524">
    <property type="term" value="F:ATP binding"/>
    <property type="evidence" value="ECO:0007669"/>
    <property type="project" value="UniProtKB-KW"/>
</dbReference>
<dbReference type="Proteomes" id="UP000001593">
    <property type="component" value="Unassembled WGS sequence"/>
</dbReference>
<dbReference type="SUPFAM" id="SSF47060">
    <property type="entry name" value="S15/NS1 RNA-binding domain"/>
    <property type="match status" value="1"/>
</dbReference>
<keyword evidence="8" id="KW-0808">Transferase</keyword>
<evidence type="ECO:0000256" key="2">
    <source>
        <dbReference type="ARBA" id="ARBA00008226"/>
    </source>
</evidence>
<dbReference type="InterPro" id="IPR045864">
    <property type="entry name" value="aa-tRNA-synth_II/BPL/LPL"/>
</dbReference>
<accession>A7RRU7</accession>
<feature type="coiled-coil region" evidence="16">
    <location>
        <begin position="10"/>
        <end position="57"/>
    </location>
</feature>
<evidence type="ECO:0000256" key="4">
    <source>
        <dbReference type="ARBA" id="ARBA00012829"/>
    </source>
</evidence>
<evidence type="ECO:0000256" key="16">
    <source>
        <dbReference type="SAM" id="Coils"/>
    </source>
</evidence>
<dbReference type="OMA" id="MEMQYFV"/>
<evidence type="ECO:0000256" key="10">
    <source>
        <dbReference type="ARBA" id="ARBA00022840"/>
    </source>
</evidence>
<sequence length="681" mass="76960">MASANDEEILSNLRKSVKEQGDLVRKLKEDKAPENDVEIAIKELKARKKALEKKEKEIAPQDESFDRGKLEDLLKRRFFFVPAFEIYGGVAGLYDYGPAGCAMESNVINLWKKHFILEEHMLEIRAALLTPHPVLKASGHVDRFADVMVKDVKTGDCYRADHLLEGHLEKLMADKKLPEDKRNEYQSVLNKIDNYNMQELGELIKKYDAKATTTGNDLSDPVEFNLMFTTSIGPSGIIPGFLRPETAQGIFVNFKRLLEANNGRLPFASAQIGPAFRNEISPRSGLLRVREFMLAEIEHFVDPTDKSHPRFPEVESLKVTLFPSDYQMDGRPAMQITLGDAIQQKMISSTTVAYFLGRIYLFLIKCGVDPSKLRFRQHMSNEMAHYACDCWDAELCTSYGWIECVGCADRACYDLCQHTNATGEKLVAQVDLPEPVKVDVVEVVPDKAILGKAFKKQAKEVMEKLTTLDSKGAKQLEDALNEKGEFAMTVDDQQLLIQKAMVKEIKRYQKDVHVRDVEPHVIEPSFGIGRIIYSVLEHNFKIREGDEQRTWLSLPPVIAPVKCSVLPLSKNKEFSPFVKELSSALTEMDISHKVDDSSGSIGRRYARTDEIAIPFGITVDFDTVNKEPHTATLRERNTTRQIRAEVSLLPQLVRDLVHGKITWSEVETKFGLFEGQTTGSM</sequence>
<dbReference type="KEGG" id="nve:5517958"/>
<dbReference type="EMBL" id="DS469532">
    <property type="protein sequence ID" value="EDO45824.1"/>
    <property type="molecule type" value="Genomic_DNA"/>
</dbReference>
<dbReference type="SUPFAM" id="SSF52954">
    <property type="entry name" value="Class II aaRS ABD-related"/>
    <property type="match status" value="1"/>
</dbReference>
<organism evidence="19 20">
    <name type="scientific">Nematostella vectensis</name>
    <name type="common">Starlet sea anemone</name>
    <dbReference type="NCBI Taxonomy" id="45351"/>
    <lineage>
        <taxon>Eukaryota</taxon>
        <taxon>Metazoa</taxon>
        <taxon>Cnidaria</taxon>
        <taxon>Anthozoa</taxon>
        <taxon>Hexacorallia</taxon>
        <taxon>Actiniaria</taxon>
        <taxon>Edwardsiidae</taxon>
        <taxon>Nematostella</taxon>
    </lineage>
</organism>
<dbReference type="InParanoid" id="A7RRU7"/>
<dbReference type="FunFam" id="3.30.720.200:FF:000001">
    <property type="entry name" value="Glycine--tRNA ligase 2"/>
    <property type="match status" value="1"/>
</dbReference>
<keyword evidence="20" id="KW-1185">Reference proteome</keyword>
<name>A7RRU7_NEMVE</name>
<dbReference type="GO" id="GO:0005737">
    <property type="term" value="C:cytoplasm"/>
    <property type="evidence" value="ECO:0000318"/>
    <property type="project" value="GO_Central"/>
</dbReference>
<dbReference type="InterPro" id="IPR000738">
    <property type="entry name" value="WHEP-TRS_dom"/>
</dbReference>
<dbReference type="Gene3D" id="3.30.40.230">
    <property type="match status" value="1"/>
</dbReference>
<reference evidence="19 20" key="1">
    <citation type="journal article" date="2007" name="Science">
        <title>Sea anemone genome reveals ancestral eumetazoan gene repertoire and genomic organization.</title>
        <authorList>
            <person name="Putnam N.H."/>
            <person name="Srivastava M."/>
            <person name="Hellsten U."/>
            <person name="Dirks B."/>
            <person name="Chapman J."/>
            <person name="Salamov A."/>
            <person name="Terry A."/>
            <person name="Shapiro H."/>
            <person name="Lindquist E."/>
            <person name="Kapitonov V.V."/>
            <person name="Jurka J."/>
            <person name="Genikhovich G."/>
            <person name="Grigoriev I.V."/>
            <person name="Lucas S.M."/>
            <person name="Steele R.E."/>
            <person name="Finnerty J.R."/>
            <person name="Technau U."/>
            <person name="Martindale M.Q."/>
            <person name="Rokhsar D.S."/>
        </authorList>
    </citation>
    <scope>NUCLEOTIDE SEQUENCE [LARGE SCALE GENOMIC DNA]</scope>
    <source>
        <strain evidence="20">CH2 X CH6</strain>
    </source>
</reference>
<dbReference type="Pfam" id="PF00587">
    <property type="entry name" value="tRNA-synt_2b"/>
    <property type="match status" value="1"/>
</dbReference>
<keyword evidence="6" id="KW-0963">Cytoplasm</keyword>
<evidence type="ECO:0000256" key="12">
    <source>
        <dbReference type="ARBA" id="ARBA00023146"/>
    </source>
</evidence>
<evidence type="ECO:0000256" key="8">
    <source>
        <dbReference type="ARBA" id="ARBA00022679"/>
    </source>
</evidence>
<dbReference type="Gene3D" id="3.30.930.10">
    <property type="entry name" value="Bira Bifunctional Protein, Domain 2"/>
    <property type="match status" value="1"/>
</dbReference>
<evidence type="ECO:0000256" key="7">
    <source>
        <dbReference type="ARBA" id="ARBA00022598"/>
    </source>
</evidence>
<evidence type="ECO:0000313" key="19">
    <source>
        <dbReference type="EMBL" id="EDO45824.1"/>
    </source>
</evidence>
<keyword evidence="16" id="KW-0175">Coiled coil</keyword>
<dbReference type="OrthoDB" id="57698at2759"/>
<dbReference type="InterPro" id="IPR027031">
    <property type="entry name" value="Gly-tRNA_synthase/POLG2"/>
</dbReference>
<dbReference type="Pfam" id="PF00458">
    <property type="entry name" value="WHEP-TRS"/>
    <property type="match status" value="1"/>
</dbReference>
<feature type="domain" description="Aminoacyl-transfer RNA synthetases class-II family profile" evidence="17">
    <location>
        <begin position="241"/>
        <end position="560"/>
    </location>
</feature>
<evidence type="ECO:0000313" key="20">
    <source>
        <dbReference type="Proteomes" id="UP000001593"/>
    </source>
</evidence>
<evidence type="ECO:0000256" key="15">
    <source>
        <dbReference type="ARBA" id="ARBA00049523"/>
    </source>
</evidence>
<dbReference type="Gene3D" id="3.30.720.200">
    <property type="match status" value="1"/>
</dbReference>
<dbReference type="STRING" id="45351.A7RRU7"/>
<dbReference type="PROSITE" id="PS00762">
    <property type="entry name" value="WHEP_TRS_1"/>
    <property type="match status" value="1"/>
</dbReference>
<dbReference type="Pfam" id="PF03129">
    <property type="entry name" value="HGTP_anticodon"/>
    <property type="match status" value="1"/>
</dbReference>
<dbReference type="Gene3D" id="1.10.287.10">
    <property type="entry name" value="S15/NS1, RNA-binding"/>
    <property type="match status" value="1"/>
</dbReference>
<dbReference type="FunFam" id="3.30.40.230:FF:000001">
    <property type="entry name" value="Glycine--tRNA ligase"/>
    <property type="match status" value="1"/>
</dbReference>
<evidence type="ECO:0000256" key="5">
    <source>
        <dbReference type="ARBA" id="ARBA00019404"/>
    </source>
</evidence>
<dbReference type="GO" id="GO:0005739">
    <property type="term" value="C:mitochondrion"/>
    <property type="evidence" value="ECO:0000318"/>
    <property type="project" value="GO_Central"/>
</dbReference>
<dbReference type="PROSITE" id="PS50862">
    <property type="entry name" value="AA_TRNA_LIGASE_II"/>
    <property type="match status" value="1"/>
</dbReference>
<dbReference type="FunFam" id="3.30.930.10:FF:000010">
    <property type="entry name" value="Glycyl-tRNA synthetase 1"/>
    <property type="match status" value="1"/>
</dbReference>
<dbReference type="eggNOG" id="KOG2298">
    <property type="taxonomic scope" value="Eukaryota"/>
</dbReference>
<dbReference type="EC" id="6.1.1.14" evidence="4"/>
<dbReference type="NCBIfam" id="NF003211">
    <property type="entry name" value="PRK04173.1"/>
    <property type="match status" value="1"/>
</dbReference>
<evidence type="ECO:0000256" key="6">
    <source>
        <dbReference type="ARBA" id="ARBA00022490"/>
    </source>
</evidence>
<dbReference type="Gene3D" id="3.40.50.800">
    <property type="entry name" value="Anticodon-binding domain"/>
    <property type="match status" value="1"/>
</dbReference>
<keyword evidence="7" id="KW-0436">Ligase</keyword>
<dbReference type="GO" id="GO:0016740">
    <property type="term" value="F:transferase activity"/>
    <property type="evidence" value="ECO:0007669"/>
    <property type="project" value="UniProtKB-KW"/>
</dbReference>
<evidence type="ECO:0000256" key="9">
    <source>
        <dbReference type="ARBA" id="ARBA00022741"/>
    </source>
</evidence>
<comment type="catalytic activity">
    <reaction evidence="14">
        <text>2 ATP + H(+) = P(1),P(4)-bis(5'-adenosyl) tetraphosphate + diphosphate</text>
        <dbReference type="Rhea" id="RHEA:34935"/>
        <dbReference type="ChEBI" id="CHEBI:15378"/>
        <dbReference type="ChEBI" id="CHEBI:30616"/>
        <dbReference type="ChEBI" id="CHEBI:33019"/>
        <dbReference type="ChEBI" id="CHEBI:58141"/>
    </reaction>
    <physiologicalReaction direction="left-to-right" evidence="14">
        <dbReference type="Rhea" id="RHEA:34936"/>
    </physiologicalReaction>
</comment>
<evidence type="ECO:0000256" key="14">
    <source>
        <dbReference type="ARBA" id="ARBA00048436"/>
    </source>
</evidence>
<dbReference type="InterPro" id="IPR036621">
    <property type="entry name" value="Anticodon-bd_dom_sf"/>
</dbReference>
<comment type="subcellular location">
    <subcellularLocation>
        <location evidence="1">Cytoplasm</location>
    </subcellularLocation>
</comment>
<evidence type="ECO:0000256" key="13">
    <source>
        <dbReference type="ARBA" id="ARBA00030057"/>
    </source>
</evidence>
<keyword evidence="11" id="KW-0648">Protein biosynthesis</keyword>
<feature type="domain" description="WHEP-TRS" evidence="18">
    <location>
        <begin position="9"/>
        <end position="65"/>
    </location>
</feature>
<dbReference type="HOGENOM" id="CLU_015515_1_0_1"/>
<dbReference type="CDD" id="cd00774">
    <property type="entry name" value="GlyRS-like_core"/>
    <property type="match status" value="1"/>
</dbReference>
<keyword evidence="10" id="KW-0067">ATP-binding</keyword>
<evidence type="ECO:0000259" key="17">
    <source>
        <dbReference type="PROSITE" id="PS50862"/>
    </source>
</evidence>